<dbReference type="PANTHER" id="PTHR11139">
    <property type="entry name" value="ATAXIA TELANGIECTASIA MUTATED ATM -RELATED"/>
    <property type="match status" value="1"/>
</dbReference>
<evidence type="ECO:0000313" key="19">
    <source>
        <dbReference type="EMBL" id="CAH3036718.1"/>
    </source>
</evidence>
<evidence type="ECO:0000256" key="8">
    <source>
        <dbReference type="ARBA" id="ARBA00022840"/>
    </source>
</evidence>
<feature type="region of interest" description="Disordered" evidence="15">
    <location>
        <begin position="513"/>
        <end position="533"/>
    </location>
</feature>
<dbReference type="InterPro" id="IPR036940">
    <property type="entry name" value="PI3/4_kinase_cat_sf"/>
</dbReference>
<dbReference type="PANTHER" id="PTHR11139:SF9">
    <property type="entry name" value="SERINE_THREONINE-PROTEIN KINASE MTOR"/>
    <property type="match status" value="1"/>
</dbReference>
<dbReference type="GO" id="GO:0031932">
    <property type="term" value="C:TORC2 complex"/>
    <property type="evidence" value="ECO:0007669"/>
    <property type="project" value="TreeGrafter"/>
</dbReference>
<dbReference type="PROSITE" id="PS00916">
    <property type="entry name" value="PI3_4_KINASE_2"/>
    <property type="match status" value="1"/>
</dbReference>
<feature type="domain" description="FATC" evidence="18">
    <location>
        <begin position="2560"/>
        <end position="2592"/>
    </location>
</feature>
<dbReference type="InterPro" id="IPR057564">
    <property type="entry name" value="HEAT_ATR"/>
</dbReference>
<gene>
    <name evidence="19" type="ORF">PMEA_00017084</name>
</gene>
<evidence type="ECO:0000313" key="20">
    <source>
        <dbReference type="Proteomes" id="UP001159428"/>
    </source>
</evidence>
<dbReference type="GO" id="GO:0051094">
    <property type="term" value="P:positive regulation of developmental process"/>
    <property type="evidence" value="ECO:0007669"/>
    <property type="project" value="UniProtKB-ARBA"/>
</dbReference>
<dbReference type="PROSITE" id="PS50077">
    <property type="entry name" value="HEAT_REPEAT"/>
    <property type="match status" value="1"/>
</dbReference>
<dbReference type="PROSITE" id="PS00915">
    <property type="entry name" value="PI3_4_KINASE_1"/>
    <property type="match status" value="1"/>
</dbReference>
<comment type="catalytic activity">
    <reaction evidence="10">
        <text>L-threonyl-[protein] + ATP = O-phospho-L-threonyl-[protein] + ADP + H(+)</text>
        <dbReference type="Rhea" id="RHEA:46608"/>
        <dbReference type="Rhea" id="RHEA-COMP:11060"/>
        <dbReference type="Rhea" id="RHEA-COMP:11605"/>
        <dbReference type="ChEBI" id="CHEBI:15378"/>
        <dbReference type="ChEBI" id="CHEBI:30013"/>
        <dbReference type="ChEBI" id="CHEBI:30616"/>
        <dbReference type="ChEBI" id="CHEBI:61977"/>
        <dbReference type="ChEBI" id="CHEBI:456216"/>
        <dbReference type="EC" id="2.7.11.1"/>
    </reaction>
</comment>
<dbReference type="GO" id="GO:0008361">
    <property type="term" value="P:regulation of cell size"/>
    <property type="evidence" value="ECO:0007669"/>
    <property type="project" value="UniProtKB-ARBA"/>
</dbReference>
<dbReference type="Gene3D" id="1.25.10.10">
    <property type="entry name" value="Leucine-rich Repeat Variant"/>
    <property type="match status" value="3"/>
</dbReference>
<dbReference type="InterPro" id="IPR011989">
    <property type="entry name" value="ARM-like"/>
</dbReference>
<feature type="compositionally biased region" description="Polar residues" evidence="15">
    <location>
        <begin position="524"/>
        <end position="533"/>
    </location>
</feature>
<comment type="caution">
    <text evidence="19">The sequence shown here is derived from an EMBL/GenBank/DDBJ whole genome shotgun (WGS) entry which is preliminary data.</text>
</comment>
<dbReference type="InterPro" id="IPR036738">
    <property type="entry name" value="FRB_sf"/>
</dbReference>
<dbReference type="GO" id="GO:2000243">
    <property type="term" value="P:positive regulation of reproductive process"/>
    <property type="evidence" value="ECO:0007669"/>
    <property type="project" value="UniProtKB-ARBA"/>
</dbReference>
<dbReference type="GO" id="GO:0045787">
    <property type="term" value="P:positive regulation of cell cycle"/>
    <property type="evidence" value="ECO:0007669"/>
    <property type="project" value="UniProtKB-ARBA"/>
</dbReference>
<evidence type="ECO:0000256" key="13">
    <source>
        <dbReference type="ARBA" id="ARBA00077683"/>
    </source>
</evidence>
<feature type="domain" description="PI3K/PI4K catalytic" evidence="16">
    <location>
        <begin position="2203"/>
        <end position="2514"/>
    </location>
</feature>
<dbReference type="InterPro" id="IPR011990">
    <property type="entry name" value="TPR-like_helical_dom_sf"/>
</dbReference>
<dbReference type="GO" id="GO:0005634">
    <property type="term" value="C:nucleus"/>
    <property type="evidence" value="ECO:0007669"/>
    <property type="project" value="TreeGrafter"/>
</dbReference>
<dbReference type="GO" id="GO:0004674">
    <property type="term" value="F:protein serine/threonine kinase activity"/>
    <property type="evidence" value="ECO:0007669"/>
    <property type="project" value="UniProtKB-EC"/>
</dbReference>
<dbReference type="SUPFAM" id="SSF48371">
    <property type="entry name" value="ARM repeat"/>
    <property type="match status" value="2"/>
</dbReference>
<evidence type="ECO:0000256" key="6">
    <source>
        <dbReference type="ARBA" id="ARBA00022777"/>
    </source>
</evidence>
<dbReference type="InterPro" id="IPR024585">
    <property type="entry name" value="mTOR_dom"/>
</dbReference>
<evidence type="ECO:0000256" key="14">
    <source>
        <dbReference type="PROSITE-ProRule" id="PRU00103"/>
    </source>
</evidence>
<evidence type="ECO:0000256" key="12">
    <source>
        <dbReference type="ARBA" id="ARBA00073254"/>
    </source>
</evidence>
<reference evidence="19 20" key="1">
    <citation type="submission" date="2022-05" db="EMBL/GenBank/DDBJ databases">
        <authorList>
            <consortium name="Genoscope - CEA"/>
            <person name="William W."/>
        </authorList>
    </citation>
    <scope>NUCLEOTIDE SEQUENCE [LARGE SCALE GENOMIC DNA]</scope>
</reference>
<dbReference type="InterPro" id="IPR021133">
    <property type="entry name" value="HEAT_type_2"/>
</dbReference>
<evidence type="ECO:0000259" key="16">
    <source>
        <dbReference type="PROSITE" id="PS50290"/>
    </source>
</evidence>
<evidence type="ECO:0000256" key="1">
    <source>
        <dbReference type="ARBA" id="ARBA00011031"/>
    </source>
</evidence>
<dbReference type="InterPro" id="IPR050517">
    <property type="entry name" value="DDR_Repair_Kinase"/>
</dbReference>
<dbReference type="Pfam" id="PF00454">
    <property type="entry name" value="PI3_PI4_kinase"/>
    <property type="match status" value="1"/>
</dbReference>
<dbReference type="SMART" id="SM00146">
    <property type="entry name" value="PI3Kc"/>
    <property type="match status" value="1"/>
</dbReference>
<dbReference type="Pfam" id="PF11865">
    <property type="entry name" value="mTOR_dom"/>
    <property type="match status" value="1"/>
</dbReference>
<evidence type="ECO:0000256" key="3">
    <source>
        <dbReference type="ARBA" id="ARBA00022679"/>
    </source>
</evidence>
<keyword evidence="9" id="KW-0131">Cell cycle</keyword>
<comment type="catalytic activity">
    <reaction evidence="11">
        <text>L-seryl-[protein] + ATP = O-phospho-L-seryl-[protein] + ADP + H(+)</text>
        <dbReference type="Rhea" id="RHEA:17989"/>
        <dbReference type="Rhea" id="RHEA-COMP:9863"/>
        <dbReference type="Rhea" id="RHEA-COMP:11604"/>
        <dbReference type="ChEBI" id="CHEBI:15378"/>
        <dbReference type="ChEBI" id="CHEBI:29999"/>
        <dbReference type="ChEBI" id="CHEBI:30616"/>
        <dbReference type="ChEBI" id="CHEBI:83421"/>
        <dbReference type="ChEBI" id="CHEBI:456216"/>
        <dbReference type="EC" id="2.7.11.1"/>
    </reaction>
</comment>
<dbReference type="FunFam" id="1.20.120.150:FF:000001">
    <property type="entry name" value="Serine/threonine-protein kinase TOR"/>
    <property type="match status" value="1"/>
</dbReference>
<keyword evidence="5" id="KW-0547">Nucleotide-binding</keyword>
<dbReference type="InterPro" id="IPR003151">
    <property type="entry name" value="PIK-rel_kinase_FAT"/>
</dbReference>
<dbReference type="InterPro" id="IPR009076">
    <property type="entry name" value="FRB_dom"/>
</dbReference>
<dbReference type="Gene3D" id="1.25.40.10">
    <property type="entry name" value="Tetratricopeptide repeat domain"/>
    <property type="match status" value="1"/>
</dbReference>
<dbReference type="Gene3D" id="3.30.1010.10">
    <property type="entry name" value="Phosphatidylinositol 3-kinase Catalytic Subunit, Chain A, domain 4"/>
    <property type="match status" value="1"/>
</dbReference>
<dbReference type="GO" id="GO:0031931">
    <property type="term" value="C:TORC1 complex"/>
    <property type="evidence" value="ECO:0007669"/>
    <property type="project" value="UniProtKB-ARBA"/>
</dbReference>
<dbReference type="GO" id="GO:0005524">
    <property type="term" value="F:ATP binding"/>
    <property type="evidence" value="ECO:0007669"/>
    <property type="project" value="UniProtKB-KW"/>
</dbReference>
<evidence type="ECO:0000259" key="18">
    <source>
        <dbReference type="PROSITE" id="PS51190"/>
    </source>
</evidence>
<dbReference type="InterPro" id="IPR014009">
    <property type="entry name" value="PIK_FAT"/>
</dbReference>
<dbReference type="Pfam" id="PF23593">
    <property type="entry name" value="HEAT_ATR"/>
    <property type="match status" value="1"/>
</dbReference>
<evidence type="ECO:0000259" key="17">
    <source>
        <dbReference type="PROSITE" id="PS51189"/>
    </source>
</evidence>
<dbReference type="SMART" id="SM01343">
    <property type="entry name" value="FATC"/>
    <property type="match status" value="1"/>
</dbReference>
<dbReference type="PROSITE" id="PS51189">
    <property type="entry name" value="FAT"/>
    <property type="match status" value="1"/>
</dbReference>
<dbReference type="InterPro" id="IPR000403">
    <property type="entry name" value="PI3/4_kinase_cat_dom"/>
</dbReference>
<dbReference type="EMBL" id="CALNXJ010000003">
    <property type="protein sequence ID" value="CAH3036718.1"/>
    <property type="molecule type" value="Genomic_DNA"/>
</dbReference>
<keyword evidence="7" id="KW-0802">TPR repeat</keyword>
<dbReference type="GO" id="GO:0045930">
    <property type="term" value="P:negative regulation of mitotic cell cycle"/>
    <property type="evidence" value="ECO:0007669"/>
    <property type="project" value="UniProtKB-ARBA"/>
</dbReference>
<evidence type="ECO:0000256" key="7">
    <source>
        <dbReference type="ARBA" id="ARBA00022803"/>
    </source>
</evidence>
<dbReference type="FunFam" id="1.25.10.10:FF:000060">
    <property type="entry name" value="Serine/threonine-protein kinase mTOR"/>
    <property type="match status" value="1"/>
</dbReference>
<dbReference type="PROSITE" id="PS51190">
    <property type="entry name" value="FATC"/>
    <property type="match status" value="1"/>
</dbReference>
<proteinExistence type="inferred from homology"/>
<dbReference type="InterPro" id="IPR016024">
    <property type="entry name" value="ARM-type_fold"/>
</dbReference>
<feature type="domain" description="FAT" evidence="17">
    <location>
        <begin position="1468"/>
        <end position="2029"/>
    </location>
</feature>
<evidence type="ECO:0000256" key="10">
    <source>
        <dbReference type="ARBA" id="ARBA00047899"/>
    </source>
</evidence>
<dbReference type="Gene3D" id="1.10.1070.11">
    <property type="entry name" value="Phosphatidylinositol 3-/4-kinase, catalytic domain"/>
    <property type="match status" value="1"/>
</dbReference>
<dbReference type="Proteomes" id="UP001159428">
    <property type="component" value="Unassembled WGS sequence"/>
</dbReference>
<dbReference type="GO" id="GO:0051240">
    <property type="term" value="P:positive regulation of multicellular organismal process"/>
    <property type="evidence" value="ECO:0007669"/>
    <property type="project" value="UniProtKB-ARBA"/>
</dbReference>
<dbReference type="SUPFAM" id="SSF47212">
    <property type="entry name" value="FKBP12-rapamycin-binding domain of FKBP-rapamycin-associated protein (FRAP)"/>
    <property type="match status" value="1"/>
</dbReference>
<dbReference type="SUPFAM" id="SSF56112">
    <property type="entry name" value="Protein kinase-like (PK-like)"/>
    <property type="match status" value="1"/>
</dbReference>
<keyword evidence="20" id="KW-1185">Reference proteome</keyword>
<evidence type="ECO:0000256" key="5">
    <source>
        <dbReference type="ARBA" id="ARBA00022741"/>
    </source>
</evidence>
<dbReference type="FunFam" id="1.10.1070.11:FF:000007">
    <property type="entry name" value="Serine/threonine-protein kinase TOR"/>
    <property type="match status" value="1"/>
</dbReference>
<dbReference type="Pfam" id="PF08771">
    <property type="entry name" value="FRB_dom"/>
    <property type="match status" value="1"/>
</dbReference>
<dbReference type="GO" id="GO:0045893">
    <property type="term" value="P:positive regulation of DNA-templated transcription"/>
    <property type="evidence" value="ECO:0007669"/>
    <property type="project" value="UniProtKB-ARBA"/>
</dbReference>
<sequence>MMQQRLNGLKSRSDESRLQAAKDLQHYVSTELREASAEQYTSFMDELNHHIFEMVSSSDANEKKGGIMAIVALIGIDNGNTTKMSRFANYLRNLLPSNDQVVMQMASKAMGRLALTGGTFTADYVEFEVKRALEWLGGDRNEGRRHAAVLVLKELALNAPTFFFQQIQPFFENISNAVRDPKQAIREGAVEALQACLVILAQRETKEIQQRPIWYTQIYSEAKRGFEDTLNTKEKGVVLTKDDKAHGSLLIMNELIRSASIEGERAKQELEEIYCDQTQTQFSLDDLGINSPKSKFALQTGYQHQRSLALLGGGGMAETICHSKVCKDFMDDHFEEVCKLVLRYKTTRNSSIQQMLLTILPRLAAFQPKRFVKRYLRETMDYLSVALRRERERSSAFKAIGLIAIAVRQDVEKHRGPVFEQVKVLLPMKDLGHKRQKAVTVDPMVFACVAMMSRAIGPKISKEVKDLLEPMLSVGLSPALTACLHDLAHQVPQLKKSIQDGLLKMLSTILMNKPPRHPGAPRNATPTLTPSASSHSLFDTLDVTSTVLALRTLGTFDFDGHLLAHGNLVRHCADTFLASEHKDIRIEAVRTCSRLLSPSLHPMVVPHAPLHHANISASSTQVVSEVLSKMLMVGITDPGTIVLFCCFSTVILTALHNCADINCFEMIDLLVLMLFLATENKSFELILMLRKLAHMSQNAGNLVSASFKLQNFTWEHRAFIPILLSSHHAFYNIFLSQPVHTCNMKKKFMQTMAQEALGFNLCFCMYPDIRFCVLSSLDERFDAHLAQAENLSALFVALNDEEFEIREHAICTIGRLSSLNPAYIMPSLRKTLIQILTELEYSGVGRNKEQSARMLGHLVSNAPRLIRPYMEPILKALIPKLKDQDPNVVISVLAAIGEHAQVSGTEMSKWLNELCPIILDMLQDASLNNKREIALWTLGQLVESTGYVVEPYRKYPNLLEVLLNFLKTEQAIGIRREAIRVLGLLGALDPYKHKLNQTGGLLVGGNSAKDSTDNEAADTSTSEMLVTMGSIQLEEFYPAVAVSALMRIVRDSSLSSHHTMVIQAVTFIFKSLGMKCVTYLSQIMPSFLNVIRTCDSSFREFVLQQLGVLISIVKQHIRNYLDEIFGLIKQYWILNSPMQTTIILLVEQIVTALGGEFKIYLPQIIPQILKVFMHDNSSQRSVTTKLLNALQMFGSSLDDYLHLLVPPVVKLFDSSDIPLVVRRCALETLDRLSESLDLTDFASRIIHPIMRTLDSCPDLRHTAMDTLCSLVFQLGKQYSTFIPTVHKVIVRHRIQHQRYDILITKIVKSPFLLDWENEVLSRRQKAGRGNLADDSATNAAIEAASIKKLTFKADSLQRAWGASRCVSKDDWMEWLRRLSVELLKESPSPALRSCWATAQTYPPLARDLFNVAFVSCWSELHEELQNELVKHLEMALGSQIPEITQTLLNLAEFMEHTEKGALPLNNDLLGEQASKCRAYAKALHYKEEEFHRGPTTETLEALISINNKLQQPQAAHGVLVYAMKNHGADVKIKERWYEKLHDWEQALEAYNKKLIQNPDEINLSLGRMRCLEALGEWGELHQVAVEKWPVVSDDIRQQMARMAAAAAWGLGNWDSMEEYTCMIPRETQEGAFYRAALALHQNHFQQAQGCIDSARDVLDTELTARAGESYNRAYGAMVSVQMLSELEEIIQFKLVPERREAIKRTWWNRLQGCQRVVEDWQKILKVRSLVLSPQEDMKSWLKYSSLCRKSGRLALSHKTLVMLLGTDPSKQVDQPLPTTYPQVTFAYMKHMWRENKQDDAFKHLQYFVQNTLHQQALSSLSPTDDGQKREELLKLVARCYLKLGDWQTALEGYSEKSIPQILQYYAAATENDRNCYKAWHAWAYMNFETVLYYKSQQSGTDGPNNGNASKNPPPMSTSSVANPVITYAVPAVNGFFKSIALSSGNSLQDTLRLLTLWFDYGHWPEVYEALVEGIKTIQIDTWLQVIPQLIARIDTPRQLVGRLIHQLLTDIGKHHPQALIYPLTVASKSASSARHDAANQILNNMCEHSQQLVQQAVMVSDELIRVAILWHELWHEGLEEASRLYFSEGNVKGMFTALEPLHQMMERGPQTLKETSFNQAYGRDLMEAQEWCRKYQRSGNVKDLTQAWDLYYLVFRRISKQLPQLTSLELQYVSPKLLMCRDLELAVPGTYEPHKPVIHIRHVHASLNVITSKQRPRKLFITGSNGSEFMFLLKGHEDLRQDERVMQLFGLVNTLLAGDQETSKRHLGIVRYAVIPLSTNSGLIGWVPHSDTLHALIRDYREKKKILLNIEHRIMLRMAPDYDHLTLMQKVEVFEHALSNTNGDDLAKLLWLKSPSSEVWFDRRTNYTRSLAVMSMVGYVLGLGDRHPSNLMLNRLNGKIAHIDFGDCFEVAMTREKFPEKIPFRLTRMLTNAMEVTGIDGNYRMTCESVMRVLRAHKDSVMAVLEAFVYDPLLNWRLMDSTPKIKRSKGRSDTMSEGGEDVLEGVEVNPERPTKKQSTEHMPSYEDESGPKPEALNKKAVAIVNRVRDKLTGSDFTSNNNLDVPTQVDLLIKQATSHENLCQCYIGWCPFW</sequence>
<feature type="repeat" description="HEAT" evidence="14">
    <location>
        <begin position="1204"/>
        <end position="1244"/>
    </location>
</feature>
<dbReference type="FunFam" id="3.30.1010.10:FF:000004">
    <property type="entry name" value="Serine/threonine-protein kinase TOR"/>
    <property type="match status" value="1"/>
</dbReference>
<dbReference type="SMART" id="SM01346">
    <property type="entry name" value="DUF3385"/>
    <property type="match status" value="1"/>
</dbReference>
<dbReference type="Gene3D" id="1.20.120.150">
    <property type="entry name" value="FKBP12-rapamycin binding domain"/>
    <property type="match status" value="1"/>
</dbReference>
<dbReference type="GO" id="GO:0010605">
    <property type="term" value="P:negative regulation of macromolecule metabolic process"/>
    <property type="evidence" value="ECO:0007669"/>
    <property type="project" value="UniProtKB-ARBA"/>
</dbReference>
<organism evidence="19 20">
    <name type="scientific">Pocillopora meandrina</name>
    <dbReference type="NCBI Taxonomy" id="46732"/>
    <lineage>
        <taxon>Eukaryota</taxon>
        <taxon>Metazoa</taxon>
        <taxon>Cnidaria</taxon>
        <taxon>Anthozoa</taxon>
        <taxon>Hexacorallia</taxon>
        <taxon>Scleractinia</taxon>
        <taxon>Astrocoeniina</taxon>
        <taxon>Pocilloporidae</taxon>
        <taxon>Pocillopora</taxon>
    </lineage>
</organism>
<accession>A0AAU9VX76</accession>
<comment type="similarity">
    <text evidence="1">Belongs to the PI3/PI4-kinase family.</text>
</comment>
<dbReference type="GO" id="GO:0044877">
    <property type="term" value="F:protein-containing complex binding"/>
    <property type="evidence" value="ECO:0007669"/>
    <property type="project" value="InterPro"/>
</dbReference>
<keyword evidence="8" id="KW-0067">ATP-binding</keyword>
<dbReference type="InterPro" id="IPR011009">
    <property type="entry name" value="Kinase-like_dom_sf"/>
</dbReference>
<dbReference type="CDD" id="cd05169">
    <property type="entry name" value="PIKKc_TOR"/>
    <property type="match status" value="1"/>
</dbReference>
<dbReference type="GO" id="GO:0038202">
    <property type="term" value="P:TORC1 signaling"/>
    <property type="evidence" value="ECO:0007669"/>
    <property type="project" value="TreeGrafter"/>
</dbReference>
<evidence type="ECO:0000256" key="2">
    <source>
        <dbReference type="ARBA" id="ARBA00012513"/>
    </source>
</evidence>
<dbReference type="InterPro" id="IPR018936">
    <property type="entry name" value="PI3/4_kinase_CS"/>
</dbReference>
<name>A0AAU9VX76_9CNID</name>
<dbReference type="FunFam" id="1.25.10.10:FF:000094">
    <property type="entry name" value="Serine/threonine-protein kinase mTOR"/>
    <property type="match status" value="1"/>
</dbReference>
<protein>
    <recommendedName>
        <fullName evidence="12">Serine/threonine-protein kinase mTOR</fullName>
        <ecNumber evidence="2">2.7.11.1</ecNumber>
    </recommendedName>
    <alternativeName>
        <fullName evidence="13">Mechanistic target of rapamycin</fullName>
    </alternativeName>
</protein>
<keyword evidence="4" id="KW-0677">Repeat</keyword>
<dbReference type="InterPro" id="IPR026683">
    <property type="entry name" value="TOR_cat"/>
</dbReference>
<dbReference type="PROSITE" id="PS50290">
    <property type="entry name" value="PI3_4_KINASE_3"/>
    <property type="match status" value="1"/>
</dbReference>
<evidence type="ECO:0000256" key="9">
    <source>
        <dbReference type="ARBA" id="ARBA00023306"/>
    </source>
</evidence>
<evidence type="ECO:0000256" key="15">
    <source>
        <dbReference type="SAM" id="MobiDB-lite"/>
    </source>
</evidence>
<dbReference type="GO" id="GO:0005737">
    <property type="term" value="C:cytoplasm"/>
    <property type="evidence" value="ECO:0007669"/>
    <property type="project" value="TreeGrafter"/>
</dbReference>
<dbReference type="GO" id="GO:0051896">
    <property type="term" value="P:regulation of phosphatidylinositol 3-kinase/protein kinase B signal transduction"/>
    <property type="evidence" value="ECO:0007669"/>
    <property type="project" value="UniProtKB-ARBA"/>
</dbReference>
<feature type="compositionally biased region" description="Basic and acidic residues" evidence="15">
    <location>
        <begin position="2509"/>
        <end position="2519"/>
    </location>
</feature>
<feature type="region of interest" description="Disordered" evidence="15">
    <location>
        <begin position="2485"/>
        <end position="2533"/>
    </location>
</feature>
<evidence type="ECO:0000256" key="11">
    <source>
        <dbReference type="ARBA" id="ARBA00048679"/>
    </source>
</evidence>
<evidence type="ECO:0000256" key="4">
    <source>
        <dbReference type="ARBA" id="ARBA00022737"/>
    </source>
</evidence>
<dbReference type="SMART" id="SM01345">
    <property type="entry name" value="Rapamycin_bind"/>
    <property type="match status" value="1"/>
</dbReference>
<dbReference type="EC" id="2.7.11.1" evidence="2"/>
<dbReference type="GO" id="GO:0016242">
    <property type="term" value="P:negative regulation of macroautophagy"/>
    <property type="evidence" value="ECO:0007669"/>
    <property type="project" value="TreeGrafter"/>
</dbReference>
<dbReference type="Pfam" id="PF02260">
    <property type="entry name" value="FATC"/>
    <property type="match status" value="1"/>
</dbReference>
<keyword evidence="6" id="KW-0418">Kinase</keyword>
<dbReference type="Pfam" id="PF02259">
    <property type="entry name" value="FAT"/>
    <property type="match status" value="1"/>
</dbReference>
<dbReference type="InterPro" id="IPR003152">
    <property type="entry name" value="FATC_dom"/>
</dbReference>
<keyword evidence="3" id="KW-0808">Transferase</keyword>